<sequence>MPSYKDLEDQIIKLFNNTDSLLWNGIIYDQIKACKPSLRGGGECKTDIFVSFKNSKDLNLQENLKISVKKSNAEFYGNKLTADAALTLLGPNWQTILIRSINPIISRFQSQTIIYTKPKNNPTDAYFTLGWKLEITDKPRTLSAPLIISNKEIIDNVYRGTNQTDGKKNARSGPGNLNNTYK</sequence>
<evidence type="ECO:0000256" key="1">
    <source>
        <dbReference type="SAM" id="MobiDB-lite"/>
    </source>
</evidence>
<organism evidence="2 3">
    <name type="scientific">Acinetobacter larvae</name>
    <dbReference type="NCBI Taxonomy" id="1789224"/>
    <lineage>
        <taxon>Bacteria</taxon>
        <taxon>Pseudomonadati</taxon>
        <taxon>Pseudomonadota</taxon>
        <taxon>Gammaproteobacteria</taxon>
        <taxon>Moraxellales</taxon>
        <taxon>Moraxellaceae</taxon>
        <taxon>Acinetobacter</taxon>
    </lineage>
</organism>
<dbReference type="STRING" id="1789224.BFG52_03945"/>
<name>A0A1B2LXB5_9GAMM</name>
<proteinExistence type="predicted"/>
<dbReference type="OrthoDB" id="1492303at2"/>
<accession>A0A1B2LXB5</accession>
<evidence type="ECO:0000313" key="2">
    <source>
        <dbReference type="EMBL" id="AOA57588.1"/>
    </source>
</evidence>
<dbReference type="EMBL" id="CP016895">
    <property type="protein sequence ID" value="AOA57588.1"/>
    <property type="molecule type" value="Genomic_DNA"/>
</dbReference>
<dbReference type="AlphaFoldDB" id="A0A1B2LXB5"/>
<reference evidence="2 3" key="1">
    <citation type="submission" date="2016-08" db="EMBL/GenBank/DDBJ databases">
        <authorList>
            <person name="Seilhamer J.J."/>
        </authorList>
    </citation>
    <scope>NUCLEOTIDE SEQUENCE [LARGE SCALE GENOMIC DNA]</scope>
    <source>
        <strain evidence="2 3">BRTC-1</strain>
    </source>
</reference>
<feature type="region of interest" description="Disordered" evidence="1">
    <location>
        <begin position="160"/>
        <end position="182"/>
    </location>
</feature>
<gene>
    <name evidence="2" type="ORF">BFG52_03945</name>
</gene>
<dbReference type="RefSeq" id="WP_067552895.1">
    <property type="nucleotide sequence ID" value="NZ_CP016895.1"/>
</dbReference>
<dbReference type="Proteomes" id="UP000093391">
    <property type="component" value="Chromosome"/>
</dbReference>
<dbReference type="KEGG" id="ala:BFG52_03945"/>
<evidence type="ECO:0000313" key="3">
    <source>
        <dbReference type="Proteomes" id="UP000093391"/>
    </source>
</evidence>
<protein>
    <submittedName>
        <fullName evidence="2">Uncharacterized protein</fullName>
    </submittedName>
</protein>
<keyword evidence="3" id="KW-1185">Reference proteome</keyword>